<dbReference type="Proteomes" id="UP000041254">
    <property type="component" value="Unassembled WGS sequence"/>
</dbReference>
<feature type="transmembrane region" description="Helical" evidence="1">
    <location>
        <begin position="153"/>
        <end position="174"/>
    </location>
</feature>
<evidence type="ECO:0000313" key="3">
    <source>
        <dbReference type="Proteomes" id="UP000041254"/>
    </source>
</evidence>
<proteinExistence type="predicted"/>
<reference evidence="2 3" key="1">
    <citation type="submission" date="2014-11" db="EMBL/GenBank/DDBJ databases">
        <authorList>
            <person name="Zhu J."/>
            <person name="Qi W."/>
            <person name="Song R."/>
        </authorList>
    </citation>
    <scope>NUCLEOTIDE SEQUENCE [LARGE SCALE GENOMIC DNA]</scope>
</reference>
<gene>
    <name evidence="2" type="ORF">Vbra_22731</name>
</gene>
<keyword evidence="3" id="KW-1185">Reference proteome</keyword>
<feature type="transmembrane region" description="Helical" evidence="1">
    <location>
        <begin position="186"/>
        <end position="206"/>
    </location>
</feature>
<sequence length="417" mass="47296">MRHIGRCLAQQRLNGLVDVERNTQPAAPSLFRFGNLCRCAHIIDRAAGWRHMATVVRLASACGAVRGGRLPLVMSAEWLVAHYLPDTATSDGRPRGATKGSLRYVRAVWNMLTGGSDTSSESVAIKQTDSEEEVKLMTYWPEQLQHRWFWFELFCWLCCPSIVAAFIGGARVAMQRPFNWIGDLLLFLWFLAMMIFPFSAAGLRMLEDLEGPQCSMPWLTIGGKRFRVVPREEMCRWHPFWRDYDEFDPPIRCGQWLYPSCTSFIAYTLLDSLEVRQRMTHLYSISADHWKPLYLGDANHWEPLYLGDITGVAGEADILATFEAPQDFGRIKRFEVHPVRFSRKIVFLLGGSGGPIVLVIFVSSLSVNDGPSVNDGKVWRVDTSEEPVAGGRTLDERLPVTMARLKRFLWRYGGGVD</sequence>
<organism evidence="2 3">
    <name type="scientific">Vitrella brassicaformis (strain CCMP3155)</name>
    <dbReference type="NCBI Taxonomy" id="1169540"/>
    <lineage>
        <taxon>Eukaryota</taxon>
        <taxon>Sar</taxon>
        <taxon>Alveolata</taxon>
        <taxon>Colpodellida</taxon>
        <taxon>Vitrellaceae</taxon>
        <taxon>Vitrella</taxon>
    </lineage>
</organism>
<evidence type="ECO:0000313" key="2">
    <source>
        <dbReference type="EMBL" id="CEM27688.1"/>
    </source>
</evidence>
<dbReference type="InParanoid" id="A0A0G4GET3"/>
<keyword evidence="1" id="KW-0812">Transmembrane</keyword>
<accession>A0A0G4GET3</accession>
<dbReference type="PhylomeDB" id="A0A0G4GET3"/>
<keyword evidence="1" id="KW-0472">Membrane</keyword>
<protein>
    <submittedName>
        <fullName evidence="2">Uncharacterized protein</fullName>
    </submittedName>
</protein>
<dbReference type="EMBL" id="CDMY01000638">
    <property type="protein sequence ID" value="CEM27688.1"/>
    <property type="molecule type" value="Genomic_DNA"/>
</dbReference>
<feature type="transmembrane region" description="Helical" evidence="1">
    <location>
        <begin position="345"/>
        <end position="367"/>
    </location>
</feature>
<dbReference type="VEuPathDB" id="CryptoDB:Vbra_22731"/>
<name>A0A0G4GET3_VITBC</name>
<keyword evidence="1" id="KW-1133">Transmembrane helix</keyword>
<dbReference type="AlphaFoldDB" id="A0A0G4GET3"/>
<evidence type="ECO:0000256" key="1">
    <source>
        <dbReference type="SAM" id="Phobius"/>
    </source>
</evidence>